<evidence type="ECO:0000256" key="1">
    <source>
        <dbReference type="SAM" id="SignalP"/>
    </source>
</evidence>
<dbReference type="VEuPathDB" id="FungiDB:BDBG_16319"/>
<dbReference type="EMBL" id="GG657449">
    <property type="protein sequence ID" value="OAT04693.1"/>
    <property type="molecule type" value="Genomic_DNA"/>
</dbReference>
<gene>
    <name evidence="2" type="ORF">BDBG_16319</name>
</gene>
<dbReference type="KEGG" id="bgh:BDBG_16319"/>
<sequence length="80" mass="8857">MDHRKLSNILALYLLISPFLLAVALEDFTPHVGQSQDDNALKVEDMDEIEGDDISTWESLTIALKSLILEGKNAPQNYAG</sequence>
<feature type="signal peptide" evidence="1">
    <location>
        <begin position="1"/>
        <end position="24"/>
    </location>
</feature>
<keyword evidence="1" id="KW-0732">Signal</keyword>
<dbReference type="Proteomes" id="UP000002038">
    <property type="component" value="Unassembled WGS sequence"/>
</dbReference>
<keyword evidence="3" id="KW-1185">Reference proteome</keyword>
<evidence type="ECO:0000313" key="2">
    <source>
        <dbReference type="EMBL" id="OAT04693.1"/>
    </source>
</evidence>
<evidence type="ECO:0000313" key="3">
    <source>
        <dbReference type="Proteomes" id="UP000002038"/>
    </source>
</evidence>
<dbReference type="GeneID" id="42528485"/>
<accession>A0A179UAF2</accession>
<dbReference type="RefSeq" id="XP_031576323.1">
    <property type="nucleotide sequence ID" value="XM_031724298.1"/>
</dbReference>
<organism evidence="2 3">
    <name type="scientific">Blastomyces gilchristii (strain SLH14081)</name>
    <name type="common">Blastomyces dermatitidis</name>
    <dbReference type="NCBI Taxonomy" id="559298"/>
    <lineage>
        <taxon>Eukaryota</taxon>
        <taxon>Fungi</taxon>
        <taxon>Dikarya</taxon>
        <taxon>Ascomycota</taxon>
        <taxon>Pezizomycotina</taxon>
        <taxon>Eurotiomycetes</taxon>
        <taxon>Eurotiomycetidae</taxon>
        <taxon>Onygenales</taxon>
        <taxon>Ajellomycetaceae</taxon>
        <taxon>Blastomyces</taxon>
    </lineage>
</organism>
<feature type="chain" id="PRO_5008107261" evidence="1">
    <location>
        <begin position="25"/>
        <end position="80"/>
    </location>
</feature>
<reference evidence="3" key="1">
    <citation type="journal article" date="2015" name="PLoS Genet.">
        <title>The dynamic genome and transcriptome of the human fungal pathogen Blastomyces and close relative Emmonsia.</title>
        <authorList>
            <person name="Munoz J.F."/>
            <person name="Gauthier G.M."/>
            <person name="Desjardins C.A."/>
            <person name="Gallo J.E."/>
            <person name="Holder J."/>
            <person name="Sullivan T.D."/>
            <person name="Marty A.J."/>
            <person name="Carmen J.C."/>
            <person name="Chen Z."/>
            <person name="Ding L."/>
            <person name="Gujja S."/>
            <person name="Magrini V."/>
            <person name="Misas E."/>
            <person name="Mitreva M."/>
            <person name="Priest M."/>
            <person name="Saif S."/>
            <person name="Whiston E.A."/>
            <person name="Young S."/>
            <person name="Zeng Q."/>
            <person name="Goldman W.E."/>
            <person name="Mardis E.R."/>
            <person name="Taylor J.W."/>
            <person name="McEwen J.G."/>
            <person name="Clay O.K."/>
            <person name="Klein B.S."/>
            <person name="Cuomo C.A."/>
        </authorList>
    </citation>
    <scope>NUCLEOTIDE SEQUENCE [LARGE SCALE GENOMIC DNA]</scope>
    <source>
        <strain evidence="3">SLH14081</strain>
    </source>
</reference>
<proteinExistence type="predicted"/>
<name>A0A179UAF2_BLAGS</name>
<dbReference type="AlphaFoldDB" id="A0A179UAF2"/>
<protein>
    <submittedName>
        <fullName evidence="2">Uncharacterized protein</fullName>
    </submittedName>
</protein>